<name>A0A8S5V6K5_9CAUD</name>
<organism evidence="1">
    <name type="scientific">Myoviridae sp. ctRci5</name>
    <dbReference type="NCBI Taxonomy" id="2825105"/>
    <lineage>
        <taxon>Viruses</taxon>
        <taxon>Duplodnaviria</taxon>
        <taxon>Heunggongvirae</taxon>
        <taxon>Uroviricota</taxon>
        <taxon>Caudoviricetes</taxon>
    </lineage>
</organism>
<sequence length="81" mass="9097">MSWNRFSDKPVTPGMWFVAARVNANKQLEGQVFVYDKRGWLADGLLDVVAHRPGGPEEVTDFLLSLGFEFWMALPDVEVAA</sequence>
<dbReference type="EMBL" id="BK016208">
    <property type="protein sequence ID" value="DAG02317.1"/>
    <property type="molecule type" value="Genomic_DNA"/>
</dbReference>
<proteinExistence type="predicted"/>
<accession>A0A8S5V6K5</accession>
<reference evidence="1" key="1">
    <citation type="journal article" date="2021" name="Proc. Natl. Acad. Sci. U.S.A.">
        <title>A Catalog of Tens of Thousands of Viruses from Human Metagenomes Reveals Hidden Associations with Chronic Diseases.</title>
        <authorList>
            <person name="Tisza M.J."/>
            <person name="Buck C.B."/>
        </authorList>
    </citation>
    <scope>NUCLEOTIDE SEQUENCE</scope>
    <source>
        <strain evidence="1">CtRci5</strain>
    </source>
</reference>
<protein>
    <submittedName>
        <fullName evidence="1">Uncharacterized protein</fullName>
    </submittedName>
</protein>
<evidence type="ECO:0000313" key="1">
    <source>
        <dbReference type="EMBL" id="DAG02317.1"/>
    </source>
</evidence>